<sequence length="53" mass="5388">MCWAAGPVPVGEMISAISGDPVVLETGQDIIQLWGVSGGSLFVVHPDKGPPDG</sequence>
<gene>
    <name evidence="1" type="ORF">Pmi06nite_09950</name>
</gene>
<keyword evidence="2" id="KW-1185">Reference proteome</keyword>
<reference evidence="1 2" key="1">
    <citation type="submission" date="2021-01" db="EMBL/GenBank/DDBJ databases">
        <title>Whole genome shotgun sequence of Planotetraspora mira NBRC 15435.</title>
        <authorList>
            <person name="Komaki H."/>
            <person name="Tamura T."/>
        </authorList>
    </citation>
    <scope>NUCLEOTIDE SEQUENCE [LARGE SCALE GENOMIC DNA]</scope>
    <source>
        <strain evidence="1 2">NBRC 15435</strain>
    </source>
</reference>
<accession>A0A8J3TJF5</accession>
<name>A0A8J3TJF5_9ACTN</name>
<dbReference type="AlphaFoldDB" id="A0A8J3TJF5"/>
<evidence type="ECO:0000313" key="1">
    <source>
        <dbReference type="EMBL" id="GII27553.1"/>
    </source>
</evidence>
<evidence type="ECO:0000313" key="2">
    <source>
        <dbReference type="Proteomes" id="UP000650628"/>
    </source>
</evidence>
<proteinExistence type="predicted"/>
<protein>
    <submittedName>
        <fullName evidence="1">Uncharacterized protein</fullName>
    </submittedName>
</protein>
<organism evidence="1 2">
    <name type="scientific">Planotetraspora mira</name>
    <dbReference type="NCBI Taxonomy" id="58121"/>
    <lineage>
        <taxon>Bacteria</taxon>
        <taxon>Bacillati</taxon>
        <taxon>Actinomycetota</taxon>
        <taxon>Actinomycetes</taxon>
        <taxon>Streptosporangiales</taxon>
        <taxon>Streptosporangiaceae</taxon>
        <taxon>Planotetraspora</taxon>
    </lineage>
</organism>
<dbReference type="EMBL" id="BOOO01000004">
    <property type="protein sequence ID" value="GII27553.1"/>
    <property type="molecule type" value="Genomic_DNA"/>
</dbReference>
<dbReference type="Proteomes" id="UP000650628">
    <property type="component" value="Unassembled WGS sequence"/>
</dbReference>
<comment type="caution">
    <text evidence="1">The sequence shown here is derived from an EMBL/GenBank/DDBJ whole genome shotgun (WGS) entry which is preliminary data.</text>
</comment>